<proteinExistence type="predicted"/>
<evidence type="ECO:0000313" key="3">
    <source>
        <dbReference type="Proteomes" id="UP001596523"/>
    </source>
</evidence>
<comment type="caution">
    <text evidence="2">The sequence shown here is derived from an EMBL/GenBank/DDBJ whole genome shotgun (WGS) entry which is preliminary data.</text>
</comment>
<name>A0ABW2JHT2_9ACTN</name>
<sequence>MEAELAMLVESGVAALGGLMVTDAYTRLRPRLSNLMRRRSEGQQVQAIEEVDRLRRELMDAQRQGGESAERAIRDSLRTQLRQVIEADPDAASELAALIRELQSELCYAKQSSVTFAGNTFHGPVQGSGVQNISM</sequence>
<accession>A0ABW2JHT2</accession>
<reference evidence="3" key="1">
    <citation type="journal article" date="2019" name="Int. J. Syst. Evol. Microbiol.">
        <title>The Global Catalogue of Microorganisms (GCM) 10K type strain sequencing project: providing services to taxonomists for standard genome sequencing and annotation.</title>
        <authorList>
            <consortium name="The Broad Institute Genomics Platform"/>
            <consortium name="The Broad Institute Genome Sequencing Center for Infectious Disease"/>
            <person name="Wu L."/>
            <person name="Ma J."/>
        </authorList>
    </citation>
    <scope>NUCLEOTIDE SEQUENCE [LARGE SCALE GENOMIC DNA]</scope>
    <source>
        <strain evidence="3">SYNS20</strain>
    </source>
</reference>
<feature type="coiled-coil region" evidence="1">
    <location>
        <begin position="37"/>
        <end position="64"/>
    </location>
</feature>
<evidence type="ECO:0000313" key="2">
    <source>
        <dbReference type="EMBL" id="MFC7305136.1"/>
    </source>
</evidence>
<evidence type="ECO:0008006" key="4">
    <source>
        <dbReference type="Google" id="ProtNLM"/>
    </source>
</evidence>
<keyword evidence="3" id="KW-1185">Reference proteome</keyword>
<keyword evidence="1" id="KW-0175">Coiled coil</keyword>
<evidence type="ECO:0000256" key="1">
    <source>
        <dbReference type="SAM" id="Coils"/>
    </source>
</evidence>
<organism evidence="2 3">
    <name type="scientific">Streptomyces monticola</name>
    <dbReference type="NCBI Taxonomy" id="2666263"/>
    <lineage>
        <taxon>Bacteria</taxon>
        <taxon>Bacillati</taxon>
        <taxon>Actinomycetota</taxon>
        <taxon>Actinomycetes</taxon>
        <taxon>Kitasatosporales</taxon>
        <taxon>Streptomycetaceae</taxon>
        <taxon>Streptomyces</taxon>
    </lineage>
</organism>
<dbReference type="EMBL" id="JBHTCF010000004">
    <property type="protein sequence ID" value="MFC7305136.1"/>
    <property type="molecule type" value="Genomic_DNA"/>
</dbReference>
<dbReference type="RefSeq" id="WP_381830253.1">
    <property type="nucleotide sequence ID" value="NZ_JBHTCF010000004.1"/>
</dbReference>
<gene>
    <name evidence="2" type="ORF">ACFQVC_13005</name>
</gene>
<protein>
    <recommendedName>
        <fullName evidence="4">ATP-binding protein</fullName>
    </recommendedName>
</protein>
<dbReference type="Proteomes" id="UP001596523">
    <property type="component" value="Unassembled WGS sequence"/>
</dbReference>